<keyword evidence="1" id="KW-1133">Transmembrane helix</keyword>
<protein>
    <submittedName>
        <fullName evidence="2">Uncharacterized protein</fullName>
    </submittedName>
</protein>
<keyword evidence="3" id="KW-1185">Reference proteome</keyword>
<keyword evidence="1" id="KW-0472">Membrane</keyword>
<dbReference type="Proteomes" id="UP000570361">
    <property type="component" value="Unassembled WGS sequence"/>
</dbReference>
<accession>A0A7W5B4S8</accession>
<dbReference type="RefSeq" id="WP_183604445.1">
    <property type="nucleotide sequence ID" value="NZ_JACHXK010000031.1"/>
</dbReference>
<sequence length="65" mass="7126">MTVDVSDVSASLFVTGAIFILLIFSLLSLGVLQMFQQRFKVGFYSFAGAVVSSIVFGVILNEWFV</sequence>
<evidence type="ECO:0000256" key="1">
    <source>
        <dbReference type="SAM" id="Phobius"/>
    </source>
</evidence>
<reference evidence="2 3" key="1">
    <citation type="submission" date="2020-08" db="EMBL/GenBank/DDBJ databases">
        <title>Genomic Encyclopedia of Type Strains, Phase III (KMG-III): the genomes of soil and plant-associated and newly described type strains.</title>
        <authorList>
            <person name="Whitman W."/>
        </authorList>
    </citation>
    <scope>NUCLEOTIDE SEQUENCE [LARGE SCALE GENOMIC DNA]</scope>
    <source>
        <strain evidence="2 3">CECT 5862</strain>
    </source>
</reference>
<dbReference type="EMBL" id="JACHXK010000031">
    <property type="protein sequence ID" value="MBB3114409.1"/>
    <property type="molecule type" value="Genomic_DNA"/>
</dbReference>
<keyword evidence="1" id="KW-0812">Transmembrane</keyword>
<evidence type="ECO:0000313" key="3">
    <source>
        <dbReference type="Proteomes" id="UP000570361"/>
    </source>
</evidence>
<evidence type="ECO:0000313" key="2">
    <source>
        <dbReference type="EMBL" id="MBB3114409.1"/>
    </source>
</evidence>
<feature type="transmembrane region" description="Helical" evidence="1">
    <location>
        <begin position="12"/>
        <end position="32"/>
    </location>
</feature>
<name>A0A7W5B4S8_9BACL</name>
<gene>
    <name evidence="2" type="ORF">FHS18_006530</name>
</gene>
<feature type="transmembrane region" description="Helical" evidence="1">
    <location>
        <begin position="41"/>
        <end position="60"/>
    </location>
</feature>
<proteinExistence type="predicted"/>
<comment type="caution">
    <text evidence="2">The sequence shown here is derived from an EMBL/GenBank/DDBJ whole genome shotgun (WGS) entry which is preliminary data.</text>
</comment>
<organism evidence="2 3">
    <name type="scientific">Paenibacillus phyllosphaerae</name>
    <dbReference type="NCBI Taxonomy" id="274593"/>
    <lineage>
        <taxon>Bacteria</taxon>
        <taxon>Bacillati</taxon>
        <taxon>Bacillota</taxon>
        <taxon>Bacilli</taxon>
        <taxon>Bacillales</taxon>
        <taxon>Paenibacillaceae</taxon>
        <taxon>Paenibacillus</taxon>
    </lineage>
</organism>
<dbReference type="AlphaFoldDB" id="A0A7W5B4S8"/>